<dbReference type="InterPro" id="IPR050268">
    <property type="entry name" value="NADH-dep_flavin_reductase"/>
</dbReference>
<dbReference type="SMART" id="SM00903">
    <property type="entry name" value="Flavin_Reduct"/>
    <property type="match status" value="1"/>
</dbReference>
<dbReference type="Gene3D" id="2.30.110.10">
    <property type="entry name" value="Electron Transport, Fmn-binding Protein, Chain A"/>
    <property type="match status" value="1"/>
</dbReference>
<sequence>MTSDPLPAGAPGDDAALFREVVGRFATGVAVVTTVAGAEDHAMTVNAFTSVSLEPLLVLFCAEKIARFHDVVLDTGLWAVSILPDTMRDASEWFATRGRALDGQLDGRPHTRGPATGAAVLAGAVAALECRTHAVHDGGDHSIVVGEVLTLDTPAPHAAPLIYYRGGYL</sequence>
<proteinExistence type="predicted"/>
<dbReference type="RefSeq" id="WP_231330303.1">
    <property type="nucleotide sequence ID" value="NZ_CP059572.1"/>
</dbReference>
<evidence type="ECO:0000313" key="3">
    <source>
        <dbReference type="EMBL" id="QXJ24490.1"/>
    </source>
</evidence>
<evidence type="ECO:0000313" key="4">
    <source>
        <dbReference type="Proteomes" id="UP001049518"/>
    </source>
</evidence>
<dbReference type="Proteomes" id="UP001049518">
    <property type="component" value="Chromosome"/>
</dbReference>
<protein>
    <submittedName>
        <fullName evidence="3">Flavin reductase</fullName>
    </submittedName>
</protein>
<evidence type="ECO:0000259" key="2">
    <source>
        <dbReference type="SMART" id="SM00903"/>
    </source>
</evidence>
<dbReference type="InterPro" id="IPR012349">
    <property type="entry name" value="Split_barrel_FMN-bd"/>
</dbReference>
<keyword evidence="1" id="KW-0560">Oxidoreductase</keyword>
<dbReference type="Pfam" id="PF01613">
    <property type="entry name" value="Flavin_Reduct"/>
    <property type="match status" value="1"/>
</dbReference>
<evidence type="ECO:0000256" key="1">
    <source>
        <dbReference type="ARBA" id="ARBA00023002"/>
    </source>
</evidence>
<dbReference type="EMBL" id="CP059572">
    <property type="protein sequence ID" value="QXJ24490.1"/>
    <property type="molecule type" value="Genomic_DNA"/>
</dbReference>
<name>A0ABX8R071_9ACTN</name>
<dbReference type="InterPro" id="IPR002563">
    <property type="entry name" value="Flavin_Rdtase-like_dom"/>
</dbReference>
<organism evidence="3 4">
    <name type="scientific">Actinomadura graeca</name>
    <dbReference type="NCBI Taxonomy" id="2750812"/>
    <lineage>
        <taxon>Bacteria</taxon>
        <taxon>Bacillati</taxon>
        <taxon>Actinomycetota</taxon>
        <taxon>Actinomycetes</taxon>
        <taxon>Streptosporangiales</taxon>
        <taxon>Thermomonosporaceae</taxon>
        <taxon>Actinomadura</taxon>
    </lineage>
</organism>
<gene>
    <name evidence="3" type="ORF">AGRA3207_005825</name>
</gene>
<accession>A0ABX8R071</accession>
<feature type="domain" description="Flavin reductase like" evidence="2">
    <location>
        <begin position="22"/>
        <end position="169"/>
    </location>
</feature>
<dbReference type="SUPFAM" id="SSF50475">
    <property type="entry name" value="FMN-binding split barrel"/>
    <property type="match status" value="1"/>
</dbReference>
<reference evidence="3" key="1">
    <citation type="submission" date="2020-07" db="EMBL/GenBank/DDBJ databases">
        <authorList>
            <person name="Tarantini F.S."/>
            <person name="Hong K.W."/>
            <person name="Chan K.G."/>
        </authorList>
    </citation>
    <scope>NUCLEOTIDE SEQUENCE</scope>
    <source>
        <strain evidence="3">32-07</strain>
    </source>
</reference>
<keyword evidence="4" id="KW-1185">Reference proteome</keyword>
<dbReference type="PANTHER" id="PTHR30466">
    <property type="entry name" value="FLAVIN REDUCTASE"/>
    <property type="match status" value="1"/>
</dbReference>
<dbReference type="PANTHER" id="PTHR30466:SF1">
    <property type="entry name" value="FMN REDUCTASE (NADH) RUTF"/>
    <property type="match status" value="1"/>
</dbReference>